<dbReference type="EC" id="2.7.13.3" evidence="2"/>
<feature type="compositionally biased region" description="Polar residues" evidence="12">
    <location>
        <begin position="1339"/>
        <end position="1352"/>
    </location>
</feature>
<dbReference type="PRINTS" id="PR00344">
    <property type="entry name" value="BCTRLSENSOR"/>
</dbReference>
<evidence type="ECO:0000259" key="16">
    <source>
        <dbReference type="PROSITE" id="PS50112"/>
    </source>
</evidence>
<keyword evidence="4" id="KW-0808">Transferase</keyword>
<dbReference type="SMART" id="SM00086">
    <property type="entry name" value="PAC"/>
    <property type="match status" value="4"/>
</dbReference>
<evidence type="ECO:0000256" key="8">
    <source>
        <dbReference type="ARBA" id="ARBA00023012"/>
    </source>
</evidence>
<feature type="domain" description="Response regulatory" evidence="15">
    <location>
        <begin position="1146"/>
        <end position="1268"/>
    </location>
</feature>
<dbReference type="Pfam" id="PF08447">
    <property type="entry name" value="PAS_3"/>
    <property type="match status" value="2"/>
</dbReference>
<dbReference type="InterPro" id="IPR003661">
    <property type="entry name" value="HisK_dim/P_dom"/>
</dbReference>
<evidence type="ECO:0000256" key="11">
    <source>
        <dbReference type="PROSITE-ProRule" id="PRU00169"/>
    </source>
</evidence>
<evidence type="ECO:0000256" key="12">
    <source>
        <dbReference type="SAM" id="MobiDB-lite"/>
    </source>
</evidence>
<dbReference type="CDD" id="cd17546">
    <property type="entry name" value="REC_hyHK_CKI1_RcsC-like"/>
    <property type="match status" value="2"/>
</dbReference>
<dbReference type="InterPro" id="IPR011006">
    <property type="entry name" value="CheY-like_superfamily"/>
</dbReference>
<evidence type="ECO:0000256" key="9">
    <source>
        <dbReference type="ARBA" id="ARBA00064003"/>
    </source>
</evidence>
<dbReference type="PROSITE" id="PS50113">
    <property type="entry name" value="PAC"/>
    <property type="match status" value="4"/>
</dbReference>
<feature type="domain" description="PAC" evidence="17">
    <location>
        <begin position="295"/>
        <end position="346"/>
    </location>
</feature>
<dbReference type="FunFam" id="1.10.287.130:FF:000002">
    <property type="entry name" value="Two-component osmosensing histidine kinase"/>
    <property type="match status" value="1"/>
</dbReference>
<dbReference type="GO" id="GO:0005524">
    <property type="term" value="F:ATP binding"/>
    <property type="evidence" value="ECO:0007669"/>
    <property type="project" value="UniProtKB-KW"/>
</dbReference>
<evidence type="ECO:0000256" key="7">
    <source>
        <dbReference type="ARBA" id="ARBA00022840"/>
    </source>
</evidence>
<comment type="caution">
    <text evidence="18">The sequence shown here is derived from an EMBL/GenBank/DDBJ whole genome shotgun (WGS) entry which is preliminary data.</text>
</comment>
<dbReference type="InterPro" id="IPR004358">
    <property type="entry name" value="Sig_transdc_His_kin-like_C"/>
</dbReference>
<dbReference type="SUPFAM" id="SSF47384">
    <property type="entry name" value="Homodimeric domain of signal transducing histidine kinase"/>
    <property type="match status" value="1"/>
</dbReference>
<evidence type="ECO:0000256" key="4">
    <source>
        <dbReference type="ARBA" id="ARBA00022679"/>
    </source>
</evidence>
<dbReference type="SMART" id="SM00387">
    <property type="entry name" value="HATPase_c"/>
    <property type="match status" value="1"/>
</dbReference>
<dbReference type="CDD" id="cd00130">
    <property type="entry name" value="PAS"/>
    <property type="match status" value="3"/>
</dbReference>
<evidence type="ECO:0000256" key="13">
    <source>
        <dbReference type="SAM" id="Phobius"/>
    </source>
</evidence>
<dbReference type="CDD" id="cd00082">
    <property type="entry name" value="HisKA"/>
    <property type="match status" value="1"/>
</dbReference>
<dbReference type="PROSITE" id="PS50112">
    <property type="entry name" value="PAS"/>
    <property type="match status" value="3"/>
</dbReference>
<evidence type="ECO:0000256" key="1">
    <source>
        <dbReference type="ARBA" id="ARBA00000085"/>
    </source>
</evidence>
<name>A0A3E0U3A9_9GAMM</name>
<keyword evidence="5" id="KW-0547">Nucleotide-binding</keyword>
<dbReference type="CDD" id="cd16922">
    <property type="entry name" value="HATPase_EvgS-ArcB-TorS-like"/>
    <property type="match status" value="1"/>
</dbReference>
<dbReference type="SUPFAM" id="SSF55781">
    <property type="entry name" value="GAF domain-like"/>
    <property type="match status" value="1"/>
</dbReference>
<feature type="modified residue" description="4-aspartylphosphate" evidence="11">
    <location>
        <position position="1408"/>
    </location>
</feature>
<dbReference type="Pfam" id="PF02518">
    <property type="entry name" value="HATPase_c"/>
    <property type="match status" value="1"/>
</dbReference>
<feature type="region of interest" description="Disordered" evidence="12">
    <location>
        <begin position="1327"/>
        <end position="1352"/>
    </location>
</feature>
<feature type="transmembrane region" description="Helical" evidence="13">
    <location>
        <begin position="185"/>
        <end position="206"/>
    </location>
</feature>
<feature type="modified residue" description="4-aspartylphosphate" evidence="11">
    <location>
        <position position="1201"/>
    </location>
</feature>
<dbReference type="SUPFAM" id="SSF52172">
    <property type="entry name" value="CheY-like"/>
    <property type="match status" value="2"/>
</dbReference>
<keyword evidence="6" id="KW-0418">Kinase</keyword>
<feature type="compositionally biased region" description="Low complexity" evidence="12">
    <location>
        <begin position="1290"/>
        <end position="1310"/>
    </location>
</feature>
<keyword evidence="19" id="KW-1185">Reference proteome</keyword>
<evidence type="ECO:0000259" key="14">
    <source>
        <dbReference type="PROSITE" id="PS50109"/>
    </source>
</evidence>
<evidence type="ECO:0000313" key="19">
    <source>
        <dbReference type="Proteomes" id="UP000256899"/>
    </source>
</evidence>
<feature type="domain" description="PAS" evidence="16">
    <location>
        <begin position="763"/>
        <end position="835"/>
    </location>
</feature>
<feature type="domain" description="PAC" evidence="17">
    <location>
        <begin position="709"/>
        <end position="762"/>
    </location>
</feature>
<evidence type="ECO:0000259" key="17">
    <source>
        <dbReference type="PROSITE" id="PS50113"/>
    </source>
</evidence>
<dbReference type="SUPFAM" id="SSF55785">
    <property type="entry name" value="PYP-like sensor domain (PAS domain)"/>
    <property type="match status" value="4"/>
</dbReference>
<dbReference type="Gene3D" id="3.30.450.40">
    <property type="match status" value="1"/>
</dbReference>
<dbReference type="Pfam" id="PF00512">
    <property type="entry name" value="HisKA"/>
    <property type="match status" value="1"/>
</dbReference>
<keyword evidence="8" id="KW-0902">Two-component regulatory system</keyword>
<sequence>MQKMHSVLANFTRRYVLLFALNVVLVIAAFYQLRVHYQEQQIFQQVSITANEQRNLLQQITLLLHSYQQGNETDSDTKLATKVISTATRMRDNLSVLVQHVGLLMENKSSDFSRNYQAYYDLSQRLASYLDSAKALGLDSTISAEQQAQINELASDDFVFLFEHALDVFQQEASERYHASERKGYVIWSVTILVFLFVAYYAYYVMRNLLRDTYSKLSNERNRASDFQFAINKHSLVLQFDQQGTITFYNKRFSKVYGYQPDALLFQPVEKLRSDHHSDSFIEQIYQTLRTGNVWRGELCTLSSYGRKLWFTTTIVPLKADTKRNKFILIQNDITEQRRTELALKRIHEITTDSNADLEGKVQKILALGCELFHLPNGIISQIEDDDYTILSARSPDDVLQPGDTFALAKTYCFHTLRANKPLAIEHVANSELIGHPCYQEFALETYLGTPLWVDGKRFGTLNFSSDTPSAQTFKDSDIELLQLMAHWVGYELTRNRQREQLSGQQQLMEHMSQLARLGAWEVDLKTNHIYWSSMTKQIHEVPADYVPELATAINFYKEGRSRDLITQLVERSIAYGESYEQELELVTATGREIWVIAKGEAEFEDGECVRLYGSFQDITERVKAQQALSDSNERLASVIHATAVGIWDWEIDTDEAVLNERWANIIGYTLEELAPVSAKSWSLRVHPDDLPKSQLELERHWRGETERYNCETRLRHKNGHWLWVLDTGKVVEWHEDGRPKRMIGTHLDISEQKAAAREITESNQRMSLAADSAGIGVWDFNVLTNELQWDEWMLKLYGLERDNFSGALSAWRQGLHPDDRKQISAQLQEAISTANKFDAQFRIIRPSGEVRYIKASAINTLNETGQVTNLIGVNYDVTDRVRDELALKAAKTQAESAVKAKNEFLASMSHEIRTPMNGVIGMLELLQDSELDRDQQHKVQLAQSSANSLLQLINDILDFSKIDADKLDLEAIVFDLAHMMGELSEAMAPQAQRKGIELILDTVGLSDRQVIGDPSRIRQVLTNLISNAIKFTHSGEVVISASLTEEDETYWRLRLVVKDTGIGIPQDKLHLLFEKFRQVDSSTTRHYGGTGLGLAIVKKLCQRMNGNVSVSTVQDKGSEFTCDIRVGKTPQIVASMPEVDISELTILLVDDNDTNREVLNRQLTQWGASVTSCSSGDHALLVCQQRIETEQPLFDIGILDMQMPTMDGEMLARELVKLDPEQQMRLIVMTSMQTPGDAKHFAQMGFRGYFPKPATINDLRAAVNIIADDGEALRFAKPLVTRHYISELGSQGEQGNQNEQDSQNEQGSQYSANAQPSTLEQLAENNNSPISAVDTERVTPTGTSSQLEENPATSHKILLVEDNRVNQMVAKGVLNKLGYSCDIAANGIEAIAMLSASNAHYDVALMDIQMPKMDGYQATRAIRAGDGGKRHQEMVIIAMTANAMAGDREKCLAAGMNDYLSKPINKDALSETLNRYLATVS</sequence>
<feature type="domain" description="Histidine kinase" evidence="14">
    <location>
        <begin position="908"/>
        <end position="1129"/>
    </location>
</feature>
<comment type="catalytic activity">
    <reaction evidence="1">
        <text>ATP + protein L-histidine = ADP + protein N-phospho-L-histidine.</text>
        <dbReference type="EC" id="2.7.13.3"/>
    </reaction>
</comment>
<dbReference type="SMART" id="SM00091">
    <property type="entry name" value="PAS"/>
    <property type="match status" value="3"/>
</dbReference>
<dbReference type="InterPro" id="IPR029016">
    <property type="entry name" value="GAF-like_dom_sf"/>
</dbReference>
<dbReference type="PANTHER" id="PTHR45339">
    <property type="entry name" value="HYBRID SIGNAL TRANSDUCTION HISTIDINE KINASE J"/>
    <property type="match status" value="1"/>
</dbReference>
<dbReference type="InterPro" id="IPR000014">
    <property type="entry name" value="PAS"/>
</dbReference>
<feature type="transmembrane region" description="Helical" evidence="13">
    <location>
        <begin position="15"/>
        <end position="33"/>
    </location>
</feature>
<feature type="domain" description="Response regulatory" evidence="15">
    <location>
        <begin position="1357"/>
        <end position="1478"/>
    </location>
</feature>
<dbReference type="Proteomes" id="UP000256899">
    <property type="component" value="Unassembled WGS sequence"/>
</dbReference>
<dbReference type="SMART" id="SM00448">
    <property type="entry name" value="REC"/>
    <property type="match status" value="2"/>
</dbReference>
<dbReference type="NCBIfam" id="TIGR00229">
    <property type="entry name" value="sensory_box"/>
    <property type="match status" value="2"/>
</dbReference>
<evidence type="ECO:0000256" key="10">
    <source>
        <dbReference type="ARBA" id="ARBA00068150"/>
    </source>
</evidence>
<feature type="domain" description="PAS" evidence="16">
    <location>
        <begin position="632"/>
        <end position="705"/>
    </location>
</feature>
<dbReference type="FunFam" id="3.30.565.10:FF:000010">
    <property type="entry name" value="Sensor histidine kinase RcsC"/>
    <property type="match status" value="1"/>
</dbReference>
<dbReference type="InterPro" id="IPR013655">
    <property type="entry name" value="PAS_fold_3"/>
</dbReference>
<dbReference type="InterPro" id="IPR000700">
    <property type="entry name" value="PAS-assoc_C"/>
</dbReference>
<feature type="domain" description="PAS" evidence="16">
    <location>
        <begin position="237"/>
        <end position="292"/>
    </location>
</feature>
<dbReference type="GO" id="GO:0000155">
    <property type="term" value="F:phosphorelay sensor kinase activity"/>
    <property type="evidence" value="ECO:0007669"/>
    <property type="project" value="InterPro"/>
</dbReference>
<dbReference type="PROSITE" id="PS50110">
    <property type="entry name" value="RESPONSE_REGULATORY"/>
    <property type="match status" value="2"/>
</dbReference>
<dbReference type="Gene3D" id="3.30.565.10">
    <property type="entry name" value="Histidine kinase-like ATPase, C-terminal domain"/>
    <property type="match status" value="1"/>
</dbReference>
<dbReference type="Gene3D" id="3.30.450.20">
    <property type="entry name" value="PAS domain"/>
    <property type="match status" value="4"/>
</dbReference>
<dbReference type="SUPFAM" id="SSF55874">
    <property type="entry name" value="ATPase domain of HSP90 chaperone/DNA topoisomerase II/histidine kinase"/>
    <property type="match status" value="1"/>
</dbReference>
<dbReference type="InterPro" id="IPR003594">
    <property type="entry name" value="HATPase_dom"/>
</dbReference>
<dbReference type="Pfam" id="PF01590">
    <property type="entry name" value="GAF"/>
    <property type="match status" value="1"/>
</dbReference>
<protein>
    <recommendedName>
        <fullName evidence="10">Sensory/regulatory protein RpfC</fullName>
        <ecNumber evidence="2">2.7.13.3</ecNumber>
    </recommendedName>
</protein>
<organism evidence="18 19">
    <name type="scientific">Thalassotalea euphylliae</name>
    <dbReference type="NCBI Taxonomy" id="1655234"/>
    <lineage>
        <taxon>Bacteria</taxon>
        <taxon>Pseudomonadati</taxon>
        <taxon>Pseudomonadota</taxon>
        <taxon>Gammaproteobacteria</taxon>
        <taxon>Alteromonadales</taxon>
        <taxon>Colwelliaceae</taxon>
        <taxon>Thalassotalea</taxon>
    </lineage>
</organism>
<keyword evidence="13" id="KW-0812">Transmembrane</keyword>
<keyword evidence="7" id="KW-0067">ATP-binding</keyword>
<evidence type="ECO:0000256" key="5">
    <source>
        <dbReference type="ARBA" id="ARBA00022741"/>
    </source>
</evidence>
<evidence type="ECO:0000256" key="3">
    <source>
        <dbReference type="ARBA" id="ARBA00022553"/>
    </source>
</evidence>
<reference evidence="19" key="1">
    <citation type="submission" date="2018-08" db="EMBL/GenBank/DDBJ databases">
        <title>Thalassotalea euphylliae genome.</title>
        <authorList>
            <person name="Summers S."/>
            <person name="Rice S.A."/>
            <person name="Freckelton M.L."/>
            <person name="Nedved B.T."/>
            <person name="Hadfield M.G."/>
        </authorList>
    </citation>
    <scope>NUCLEOTIDE SEQUENCE [LARGE SCALE GENOMIC DNA]</scope>
    <source>
        <strain evidence="19">H3</strain>
    </source>
</reference>
<dbReference type="InterPro" id="IPR036890">
    <property type="entry name" value="HATPase_C_sf"/>
</dbReference>
<dbReference type="Gene3D" id="3.40.50.2300">
    <property type="match status" value="2"/>
</dbReference>
<evidence type="ECO:0000256" key="2">
    <source>
        <dbReference type="ARBA" id="ARBA00012438"/>
    </source>
</evidence>
<keyword evidence="13" id="KW-1133">Transmembrane helix</keyword>
<evidence type="ECO:0000259" key="15">
    <source>
        <dbReference type="PROSITE" id="PS50110"/>
    </source>
</evidence>
<evidence type="ECO:0000313" key="18">
    <source>
        <dbReference type="EMBL" id="REL30685.1"/>
    </source>
</evidence>
<feature type="domain" description="PAC" evidence="17">
    <location>
        <begin position="580"/>
        <end position="631"/>
    </location>
</feature>
<feature type="domain" description="PAC" evidence="17">
    <location>
        <begin position="838"/>
        <end position="890"/>
    </location>
</feature>
<comment type="subunit">
    <text evidence="9">At low DSF concentrations, interacts with RpfF.</text>
</comment>
<dbReference type="InterPro" id="IPR005467">
    <property type="entry name" value="His_kinase_dom"/>
</dbReference>
<dbReference type="SMART" id="SM00388">
    <property type="entry name" value="HisKA"/>
    <property type="match status" value="1"/>
</dbReference>
<dbReference type="InterPro" id="IPR035965">
    <property type="entry name" value="PAS-like_dom_sf"/>
</dbReference>
<dbReference type="Gene3D" id="1.10.287.130">
    <property type="match status" value="1"/>
</dbReference>
<dbReference type="InterPro" id="IPR001789">
    <property type="entry name" value="Sig_transdc_resp-reg_receiver"/>
</dbReference>
<dbReference type="Gene3D" id="2.10.70.100">
    <property type="match status" value="2"/>
</dbReference>
<keyword evidence="13" id="KW-0472">Membrane</keyword>
<keyword evidence="3 11" id="KW-0597">Phosphoprotein</keyword>
<dbReference type="RefSeq" id="WP_116015079.1">
    <property type="nucleotide sequence ID" value="NZ_QUOT01000001.1"/>
</dbReference>
<gene>
    <name evidence="18" type="ORF">DXX94_08140</name>
</gene>
<dbReference type="InterPro" id="IPR003018">
    <property type="entry name" value="GAF"/>
</dbReference>
<dbReference type="Pfam" id="PF13426">
    <property type="entry name" value="PAS_9"/>
    <property type="match status" value="1"/>
</dbReference>
<dbReference type="SMART" id="SM00065">
    <property type="entry name" value="GAF"/>
    <property type="match status" value="1"/>
</dbReference>
<evidence type="ECO:0000256" key="6">
    <source>
        <dbReference type="ARBA" id="ARBA00022777"/>
    </source>
</evidence>
<accession>A0A3E0U3A9</accession>
<dbReference type="PROSITE" id="PS50109">
    <property type="entry name" value="HIS_KIN"/>
    <property type="match status" value="1"/>
</dbReference>
<dbReference type="InterPro" id="IPR036097">
    <property type="entry name" value="HisK_dim/P_sf"/>
</dbReference>
<proteinExistence type="predicted"/>
<dbReference type="PANTHER" id="PTHR45339:SF5">
    <property type="entry name" value="HISTIDINE KINASE"/>
    <property type="match status" value="1"/>
</dbReference>
<dbReference type="Pfam" id="PF00072">
    <property type="entry name" value="Response_reg"/>
    <property type="match status" value="2"/>
</dbReference>
<dbReference type="InterPro" id="IPR001610">
    <property type="entry name" value="PAC"/>
</dbReference>
<dbReference type="EMBL" id="QUOT01000001">
    <property type="protein sequence ID" value="REL30685.1"/>
    <property type="molecule type" value="Genomic_DNA"/>
</dbReference>
<feature type="region of interest" description="Disordered" evidence="12">
    <location>
        <begin position="1290"/>
        <end position="1314"/>
    </location>
</feature>